<sequence length="115" mass="12801">MPARFTIRPSDDNSGTFGVWDGAVNGWRAHDLATKVDAQRVVTELDIQFNAYGPRPADDFWPVTPARPVQRAEWQPGELDAWIRDDDGQILGRFRAPDGSLAWIPSGDLRPLTDG</sequence>
<comment type="caution">
    <text evidence="1">The sequence shown here is derived from an EMBL/GenBank/DDBJ whole genome shotgun (WGS) entry which is preliminary data.</text>
</comment>
<accession>A0ABN2CIB7</accession>
<proteinExistence type="predicted"/>
<gene>
    <name evidence="1" type="ORF">GCM10009741_75300</name>
</gene>
<evidence type="ECO:0000313" key="2">
    <source>
        <dbReference type="Proteomes" id="UP001500363"/>
    </source>
</evidence>
<dbReference type="EMBL" id="BAAANC010000005">
    <property type="protein sequence ID" value="GAA1559220.1"/>
    <property type="molecule type" value="Genomic_DNA"/>
</dbReference>
<evidence type="ECO:0000313" key="1">
    <source>
        <dbReference type="EMBL" id="GAA1559220.1"/>
    </source>
</evidence>
<name>A0ABN2CIB7_9ACTN</name>
<dbReference type="RefSeq" id="WP_344183005.1">
    <property type="nucleotide sequence ID" value="NZ_BAAANC010000005.1"/>
</dbReference>
<organism evidence="1 2">
    <name type="scientific">Kribbella lupini</name>
    <dbReference type="NCBI Taxonomy" id="291602"/>
    <lineage>
        <taxon>Bacteria</taxon>
        <taxon>Bacillati</taxon>
        <taxon>Actinomycetota</taxon>
        <taxon>Actinomycetes</taxon>
        <taxon>Propionibacteriales</taxon>
        <taxon>Kribbellaceae</taxon>
        <taxon>Kribbella</taxon>
    </lineage>
</organism>
<reference evidence="1 2" key="1">
    <citation type="journal article" date="2019" name="Int. J. Syst. Evol. Microbiol.">
        <title>The Global Catalogue of Microorganisms (GCM) 10K type strain sequencing project: providing services to taxonomists for standard genome sequencing and annotation.</title>
        <authorList>
            <consortium name="The Broad Institute Genomics Platform"/>
            <consortium name="The Broad Institute Genome Sequencing Center for Infectious Disease"/>
            <person name="Wu L."/>
            <person name="Ma J."/>
        </authorList>
    </citation>
    <scope>NUCLEOTIDE SEQUENCE [LARGE SCALE GENOMIC DNA]</scope>
    <source>
        <strain evidence="1 2">JCM 14303</strain>
    </source>
</reference>
<keyword evidence="2" id="KW-1185">Reference proteome</keyword>
<dbReference type="Proteomes" id="UP001500363">
    <property type="component" value="Unassembled WGS sequence"/>
</dbReference>
<protein>
    <submittedName>
        <fullName evidence="1">Uncharacterized protein</fullName>
    </submittedName>
</protein>